<feature type="binding site" description="axial binding residue" evidence="5">
    <location>
        <position position="453"/>
    </location>
    <ligand>
        <name>heme</name>
        <dbReference type="ChEBI" id="CHEBI:30413"/>
    </ligand>
    <ligandPart>
        <name>Fe</name>
        <dbReference type="ChEBI" id="CHEBI:18248"/>
    </ligandPart>
</feature>
<sequence>MFLETLLSGISDSSKLTLIIIATLPLFWVVSAIYSCWFHPYADIPGPLGARISRLWLAKQVLQGNIDNVQRALHDKYGPIVRIAPNEVSVSDPAALKLIYAVNAGFTKTDFYAPFASHISPNEDLFTQRDEKHHAHRRRLVNALYSLSSVLESERFIDACTATFMSRLEEFVDSGETVDLGLWLQMYAFDVVGELFYGRQFGFMETRSDYEGYIESLDTLMPAVAAASVLPSYVRPFQVLGHLFPQVHKALVCYDNIVIAAKQTVNNRMQLMREGGVKRSDLLDKLFRIAAEKEEFTTADVTTEAWVSMFAGSDTTAIAMRSILYNLMKAPEAYDKVMAEIDAAAAEGRLSDPVKYSEAIQMPYFIACCKEGFRMHPSVGMSMPRHVPPSGVTICGRFFPGGSRVGMSATVIHFDQNIFGQDAKIFNPDRWFRTGAENMDRFMMHFGAGPRTCIGKHISLTEIYKLIPNMLRHYRIELVDPKKELKTLNFWFNKQVGLNVKVTKR</sequence>
<dbReference type="KEGG" id="pchm:VFPPC_06565"/>
<keyword evidence="6" id="KW-0503">Monooxygenase</keyword>
<evidence type="ECO:0000256" key="4">
    <source>
        <dbReference type="ARBA" id="ARBA00023004"/>
    </source>
</evidence>
<dbReference type="InterPro" id="IPR050121">
    <property type="entry name" value="Cytochrome_P450_monoxygenase"/>
</dbReference>
<dbReference type="Proteomes" id="UP000078397">
    <property type="component" value="Unassembled WGS sequence"/>
</dbReference>
<evidence type="ECO:0000313" key="8">
    <source>
        <dbReference type="Proteomes" id="UP000078397"/>
    </source>
</evidence>
<keyword evidence="6" id="KW-0560">Oxidoreductase</keyword>
<comment type="caution">
    <text evidence="7">The sequence shown here is derived from an EMBL/GenBank/DDBJ whole genome shotgun (WGS) entry which is preliminary data.</text>
</comment>
<reference evidence="7 8" key="1">
    <citation type="journal article" date="2016" name="PLoS Pathog.">
        <title>Biosynthesis of antibiotic leucinostatins in bio-control fungus Purpureocillium lilacinum and their inhibition on phytophthora revealed by genome mining.</title>
        <authorList>
            <person name="Wang G."/>
            <person name="Liu Z."/>
            <person name="Lin R."/>
            <person name="Li E."/>
            <person name="Mao Z."/>
            <person name="Ling J."/>
            <person name="Yang Y."/>
            <person name="Yin W.B."/>
            <person name="Xie B."/>
        </authorList>
    </citation>
    <scope>NUCLEOTIDE SEQUENCE [LARGE SCALE GENOMIC DNA]</scope>
    <source>
        <strain evidence="7">170</strain>
    </source>
</reference>
<dbReference type="PANTHER" id="PTHR24305:SF229">
    <property type="entry name" value="P450, PUTATIVE (EUROFUNG)-RELATED"/>
    <property type="match status" value="1"/>
</dbReference>
<dbReference type="GO" id="GO:0020037">
    <property type="term" value="F:heme binding"/>
    <property type="evidence" value="ECO:0007669"/>
    <property type="project" value="InterPro"/>
</dbReference>
<dbReference type="SUPFAM" id="SSF48264">
    <property type="entry name" value="Cytochrome P450"/>
    <property type="match status" value="1"/>
</dbReference>
<dbReference type="OrthoDB" id="3934656at2759"/>
<keyword evidence="4 5" id="KW-0408">Iron</keyword>
<evidence type="ECO:0000256" key="2">
    <source>
        <dbReference type="ARBA" id="ARBA00022617"/>
    </source>
</evidence>
<dbReference type="PRINTS" id="PR00385">
    <property type="entry name" value="P450"/>
</dbReference>
<keyword evidence="8" id="KW-1185">Reference proteome</keyword>
<comment type="cofactor">
    <cofactor evidence="1 5">
        <name>heme</name>
        <dbReference type="ChEBI" id="CHEBI:30413"/>
    </cofactor>
</comment>
<comment type="similarity">
    <text evidence="6">Belongs to the cytochrome P450 family.</text>
</comment>
<proteinExistence type="inferred from homology"/>
<evidence type="ECO:0000313" key="7">
    <source>
        <dbReference type="EMBL" id="OAQ60423.1"/>
    </source>
</evidence>
<dbReference type="InterPro" id="IPR017972">
    <property type="entry name" value="Cyt_P450_CS"/>
</dbReference>
<keyword evidence="2 5" id="KW-0349">Heme</keyword>
<dbReference type="InterPro" id="IPR036396">
    <property type="entry name" value="Cyt_P450_sf"/>
</dbReference>
<dbReference type="STRING" id="1380566.A0A179F5H6"/>
<evidence type="ECO:0000256" key="5">
    <source>
        <dbReference type="PIRSR" id="PIRSR602401-1"/>
    </source>
</evidence>
<dbReference type="GO" id="GO:0016705">
    <property type="term" value="F:oxidoreductase activity, acting on paired donors, with incorporation or reduction of molecular oxygen"/>
    <property type="evidence" value="ECO:0007669"/>
    <property type="project" value="InterPro"/>
</dbReference>
<dbReference type="InterPro" id="IPR002401">
    <property type="entry name" value="Cyt_P450_E_grp-I"/>
</dbReference>
<accession>A0A179F5H6</accession>
<name>A0A179F5H6_METCM</name>
<dbReference type="Gene3D" id="1.10.630.10">
    <property type="entry name" value="Cytochrome P450"/>
    <property type="match status" value="1"/>
</dbReference>
<dbReference type="Pfam" id="PF00067">
    <property type="entry name" value="p450"/>
    <property type="match status" value="1"/>
</dbReference>
<dbReference type="EMBL" id="LSBJ02000008">
    <property type="protein sequence ID" value="OAQ60423.1"/>
    <property type="molecule type" value="Genomic_DNA"/>
</dbReference>
<keyword evidence="3 5" id="KW-0479">Metal-binding</keyword>
<evidence type="ECO:0000256" key="6">
    <source>
        <dbReference type="RuleBase" id="RU000461"/>
    </source>
</evidence>
<protein>
    <submittedName>
        <fullName evidence="7">Cytochrome P450 oxidoreductase</fullName>
    </submittedName>
</protein>
<dbReference type="FunFam" id="1.10.630.10:FF:000050">
    <property type="entry name" value="Cytochrome P450 monooxygenase"/>
    <property type="match status" value="1"/>
</dbReference>
<dbReference type="CDD" id="cd11060">
    <property type="entry name" value="CYP57A1-like"/>
    <property type="match status" value="1"/>
</dbReference>
<dbReference type="RefSeq" id="XP_018138301.1">
    <property type="nucleotide sequence ID" value="XM_018285577.1"/>
</dbReference>
<dbReference type="InterPro" id="IPR001128">
    <property type="entry name" value="Cyt_P450"/>
</dbReference>
<dbReference type="GO" id="GO:0004497">
    <property type="term" value="F:monooxygenase activity"/>
    <property type="evidence" value="ECO:0007669"/>
    <property type="project" value="UniProtKB-KW"/>
</dbReference>
<evidence type="ECO:0000256" key="3">
    <source>
        <dbReference type="ARBA" id="ARBA00022723"/>
    </source>
</evidence>
<gene>
    <name evidence="7" type="ORF">VFPPC_06565</name>
</gene>
<dbReference type="GO" id="GO:0005506">
    <property type="term" value="F:iron ion binding"/>
    <property type="evidence" value="ECO:0007669"/>
    <property type="project" value="InterPro"/>
</dbReference>
<organism evidence="7 8">
    <name type="scientific">Pochonia chlamydosporia 170</name>
    <dbReference type="NCBI Taxonomy" id="1380566"/>
    <lineage>
        <taxon>Eukaryota</taxon>
        <taxon>Fungi</taxon>
        <taxon>Dikarya</taxon>
        <taxon>Ascomycota</taxon>
        <taxon>Pezizomycotina</taxon>
        <taxon>Sordariomycetes</taxon>
        <taxon>Hypocreomycetidae</taxon>
        <taxon>Hypocreales</taxon>
        <taxon>Clavicipitaceae</taxon>
        <taxon>Pochonia</taxon>
    </lineage>
</organism>
<dbReference type="PRINTS" id="PR00463">
    <property type="entry name" value="EP450I"/>
</dbReference>
<dbReference type="GeneID" id="28849571"/>
<dbReference type="AlphaFoldDB" id="A0A179F5H6"/>
<dbReference type="PROSITE" id="PS00086">
    <property type="entry name" value="CYTOCHROME_P450"/>
    <property type="match status" value="1"/>
</dbReference>
<evidence type="ECO:0000256" key="1">
    <source>
        <dbReference type="ARBA" id="ARBA00001971"/>
    </source>
</evidence>
<dbReference type="PANTHER" id="PTHR24305">
    <property type="entry name" value="CYTOCHROME P450"/>
    <property type="match status" value="1"/>
</dbReference>